<dbReference type="GO" id="GO:0006888">
    <property type="term" value="P:endoplasmic reticulum to Golgi vesicle-mediated transport"/>
    <property type="evidence" value="ECO:0000318"/>
    <property type="project" value="GO_Central"/>
</dbReference>
<dbReference type="Pfam" id="PF00400">
    <property type="entry name" value="WD40"/>
    <property type="match status" value="3"/>
</dbReference>
<dbReference type="Gramene" id="TraesCLE_scaffold_063398_01G000100.1">
    <property type="protein sequence ID" value="TraesCLE_scaffold_063398_01G000100.1"/>
    <property type="gene ID" value="TraesCLE_scaffold_063398_01G000100"/>
</dbReference>
<evidence type="ECO:0000256" key="3">
    <source>
        <dbReference type="PROSITE-ProRule" id="PRU00221"/>
    </source>
</evidence>
<dbReference type="InterPro" id="IPR013783">
    <property type="entry name" value="Ig-like_fold"/>
</dbReference>
<dbReference type="Gramene" id="TraesJUL7D03G04537520.1">
    <property type="protein sequence ID" value="TraesJUL7D03G04537520.1"/>
    <property type="gene ID" value="TraesJUL7D03G04537520"/>
</dbReference>
<dbReference type="SUPFAM" id="SSF50952">
    <property type="entry name" value="Soluble quinoprotein glucose dehydrogenase"/>
    <property type="match status" value="1"/>
</dbReference>
<dbReference type="STRING" id="4565.A0A3B6TZZ6"/>
<dbReference type="EnsemblPlants" id="TraesCS7D02G554800.1">
    <property type="protein sequence ID" value="TraesCS7D02G554800.1"/>
    <property type="gene ID" value="TraesCS7D02G554800"/>
</dbReference>
<dbReference type="PROSITE" id="PS50294">
    <property type="entry name" value="WD_REPEATS_REGION"/>
    <property type="match status" value="1"/>
</dbReference>
<reference evidence="4" key="1">
    <citation type="submission" date="2018-08" db="EMBL/GenBank/DDBJ databases">
        <authorList>
            <person name="Rossello M."/>
        </authorList>
    </citation>
    <scope>NUCLEOTIDE SEQUENCE [LARGE SCALE GENOMIC DNA]</scope>
    <source>
        <strain evidence="4">cv. Chinese Spring</strain>
    </source>
</reference>
<dbReference type="Gramene" id="TraesROB_scaffold_000940_01G001000.1">
    <property type="protein sequence ID" value="TraesROB_scaffold_000940_01G001000.1"/>
    <property type="gene ID" value="TraesROB_scaffold_000940_01G001000"/>
</dbReference>
<dbReference type="Gene3D" id="2.130.10.10">
    <property type="entry name" value="YVTN repeat-like/Quinoprotein amine dehydrogenase"/>
    <property type="match status" value="1"/>
</dbReference>
<protein>
    <submittedName>
        <fullName evidence="4">Uncharacterized protein</fullName>
    </submittedName>
</protein>
<sequence>MKLCMSLTSYIVCISIFVVMDRICVKHLEKKNSSCLTFLLKDGIKSNSIQKFLIFIHMTASLSLTRSATLDGGSAHGLACLTGRVVIVKEDVVEIMDINNQNKYPEESGHHSDSSLYYTTRPGGNNIDKVRNLPDGHNPLEMWFTREPNKSIPYSLHLTNNIDQNVAFRLIEKSGRSMGHFKYEQPYGIVPPRSSYTLVIKKEQASLGLAIQSSTSGDRYKMLFKDQSECDDFFSEVKEMGNLVHHVALKTVYSPHQAGLTMSEIISTEDISISTSIHAHPTEPWIITGHRDGHVSLWKYDSKSINRRQIRASSAAASTSWMHRVFHPKSSTQELMDSLKISEQPVSSIKFIARKQWVVAGADDGIVYVYKCVSGTRMQKIKSFHADFRYIIPLAVHPIQPCVLSSGKLWDWNKGWKCTRTFATSSVIFQVMFNQEDTNSFAAALQDGTIEVWSLDSPVRNYTLSGHLDQVNCLDFFRRDNHQYLITGSNDCTAKIWDLQEMACIHTVEAIMSPVIFAISLPGRPYLVTGSKHRTVQVWSSTDFRLVRTVNLQAGGPVRGLVCLMDSRRVAIGQSNSLSIMEIDDEEAVASEGSK</sequence>
<evidence type="ECO:0000313" key="5">
    <source>
        <dbReference type="Proteomes" id="UP000019116"/>
    </source>
</evidence>
<dbReference type="PANTHER" id="PTHR19876">
    <property type="entry name" value="COATOMER"/>
    <property type="match status" value="1"/>
</dbReference>
<dbReference type="InterPro" id="IPR001680">
    <property type="entry name" value="WD40_rpt"/>
</dbReference>
<dbReference type="InterPro" id="IPR050844">
    <property type="entry name" value="Coatomer_complex_subunit"/>
</dbReference>
<dbReference type="SMR" id="A0A3B6TZZ6"/>
<keyword evidence="1 3" id="KW-0853">WD repeat</keyword>
<dbReference type="InterPro" id="IPR011041">
    <property type="entry name" value="Quinoprot_gluc/sorb_DH_b-prop"/>
</dbReference>
<dbReference type="PROSITE" id="PS50082">
    <property type="entry name" value="WD_REPEATS_2"/>
    <property type="match status" value="1"/>
</dbReference>
<dbReference type="GO" id="GO:0006890">
    <property type="term" value="P:retrograde vesicle-mediated transport, Golgi to endoplasmic reticulum"/>
    <property type="evidence" value="ECO:0000318"/>
    <property type="project" value="GO_Central"/>
</dbReference>
<dbReference type="Gramene" id="TraesSYM7D03G04547070.1">
    <property type="protein sequence ID" value="TraesSYM7D03G04547070.1"/>
    <property type="gene ID" value="TraesSYM7D03G04547070"/>
</dbReference>
<keyword evidence="5" id="KW-1185">Reference proteome</keyword>
<dbReference type="Gene3D" id="2.60.40.10">
    <property type="entry name" value="Immunoglobulins"/>
    <property type="match status" value="1"/>
</dbReference>
<accession>A0A3B6TZZ6</accession>
<dbReference type="GO" id="GO:0006886">
    <property type="term" value="P:intracellular protein transport"/>
    <property type="evidence" value="ECO:0000318"/>
    <property type="project" value="GO_Central"/>
</dbReference>
<dbReference type="SMART" id="SM00320">
    <property type="entry name" value="WD40"/>
    <property type="match status" value="5"/>
</dbReference>
<keyword evidence="2" id="KW-0677">Repeat</keyword>
<dbReference type="Gramene" id="TraesCS7D02G554800.1">
    <property type="protein sequence ID" value="TraesCS7D02G554800.1"/>
    <property type="gene ID" value="TraesCS7D02G554800"/>
</dbReference>
<reference evidence="4" key="2">
    <citation type="submission" date="2018-10" db="UniProtKB">
        <authorList>
            <consortium name="EnsemblPlants"/>
        </authorList>
    </citation>
    <scope>IDENTIFICATION</scope>
</reference>
<dbReference type="AlphaFoldDB" id="A0A3B6TZZ6"/>
<dbReference type="GO" id="GO:0006891">
    <property type="term" value="P:intra-Golgi vesicle-mediated transport"/>
    <property type="evidence" value="ECO:0000318"/>
    <property type="project" value="GO_Central"/>
</dbReference>
<feature type="repeat" description="WD" evidence="3">
    <location>
        <begin position="464"/>
        <end position="507"/>
    </location>
</feature>
<dbReference type="Gramene" id="TraesCS7D03G1280800.1">
    <property type="protein sequence ID" value="TraesCS7D03G1280800.1.CDS"/>
    <property type="gene ID" value="TraesCS7D03G1280800"/>
</dbReference>
<dbReference type="InterPro" id="IPR019775">
    <property type="entry name" value="WD40_repeat_CS"/>
</dbReference>
<dbReference type="Gramene" id="TraesJAG7D03G04476690.1">
    <property type="protein sequence ID" value="TraesJAG7D03G04476690.1"/>
    <property type="gene ID" value="TraesJAG7D03G04476690"/>
</dbReference>
<dbReference type="SUPFAM" id="SSF50978">
    <property type="entry name" value="WD40 repeat-like"/>
    <property type="match status" value="1"/>
</dbReference>
<dbReference type="Proteomes" id="UP000019116">
    <property type="component" value="Chromosome 7D"/>
</dbReference>
<evidence type="ECO:0000256" key="2">
    <source>
        <dbReference type="ARBA" id="ARBA00022737"/>
    </source>
</evidence>
<dbReference type="PANTHER" id="PTHR19876:SF72">
    <property type="entry name" value="COATOMER WD ASSOCIATED REGION DOMAIN-CONTAINING PROTEIN"/>
    <property type="match status" value="1"/>
</dbReference>
<dbReference type="GO" id="GO:0030126">
    <property type="term" value="C:COPI vesicle coat"/>
    <property type="evidence" value="ECO:0000318"/>
    <property type="project" value="GO_Central"/>
</dbReference>
<dbReference type="OrthoDB" id="692364at2759"/>
<dbReference type="InterPro" id="IPR015943">
    <property type="entry name" value="WD40/YVTN_repeat-like_dom_sf"/>
</dbReference>
<dbReference type="PROSITE" id="PS00678">
    <property type="entry name" value="WD_REPEATS_1"/>
    <property type="match status" value="1"/>
</dbReference>
<evidence type="ECO:0000313" key="4">
    <source>
        <dbReference type="EnsemblPlants" id="TraesCS7D02G554800.1"/>
    </source>
</evidence>
<dbReference type="Gramene" id="TraesWEE_scaffold_006093_01G000500.1">
    <property type="protein sequence ID" value="TraesWEE_scaffold_006093_01G000500.1"/>
    <property type="gene ID" value="TraesWEE_scaffold_006093_01G000500"/>
</dbReference>
<dbReference type="Gramene" id="TraesKAR7D01G0458830.1">
    <property type="protein sequence ID" value="cds.TraesKAR7D01G0458830.1"/>
    <property type="gene ID" value="TraesKAR7D01G0458830"/>
</dbReference>
<dbReference type="InterPro" id="IPR036322">
    <property type="entry name" value="WD40_repeat_dom_sf"/>
</dbReference>
<name>A0A3B6TZZ6_WHEAT</name>
<organism evidence="4">
    <name type="scientific">Triticum aestivum</name>
    <name type="common">Wheat</name>
    <dbReference type="NCBI Taxonomy" id="4565"/>
    <lineage>
        <taxon>Eukaryota</taxon>
        <taxon>Viridiplantae</taxon>
        <taxon>Streptophyta</taxon>
        <taxon>Embryophyta</taxon>
        <taxon>Tracheophyta</taxon>
        <taxon>Spermatophyta</taxon>
        <taxon>Magnoliopsida</taxon>
        <taxon>Liliopsida</taxon>
        <taxon>Poales</taxon>
        <taxon>Poaceae</taxon>
        <taxon>BOP clade</taxon>
        <taxon>Pooideae</taxon>
        <taxon>Triticodae</taxon>
        <taxon>Triticeae</taxon>
        <taxon>Triticinae</taxon>
        <taxon>Triticum</taxon>
    </lineage>
</organism>
<evidence type="ECO:0000256" key="1">
    <source>
        <dbReference type="ARBA" id="ARBA00022574"/>
    </source>
</evidence>
<proteinExistence type="predicted"/>